<evidence type="ECO:0000313" key="2">
    <source>
        <dbReference type="EMBL" id="MED6160906.1"/>
    </source>
</evidence>
<reference evidence="2 3" key="1">
    <citation type="journal article" date="2023" name="Plants (Basel)">
        <title>Bridging the Gap: Combining Genomics and Transcriptomics Approaches to Understand Stylosanthes scabra, an Orphan Legume from the Brazilian Caatinga.</title>
        <authorList>
            <person name="Ferreira-Neto J.R.C."/>
            <person name="da Silva M.D."/>
            <person name="Binneck E."/>
            <person name="de Melo N.F."/>
            <person name="da Silva R.H."/>
            <person name="de Melo A.L.T.M."/>
            <person name="Pandolfi V."/>
            <person name="Bustamante F.O."/>
            <person name="Brasileiro-Vidal A.C."/>
            <person name="Benko-Iseppon A.M."/>
        </authorList>
    </citation>
    <scope>NUCLEOTIDE SEQUENCE [LARGE SCALE GENOMIC DNA]</scope>
    <source>
        <tissue evidence="2">Leaves</tissue>
    </source>
</reference>
<keyword evidence="3" id="KW-1185">Reference proteome</keyword>
<gene>
    <name evidence="2" type="ORF">PIB30_055645</name>
</gene>
<proteinExistence type="predicted"/>
<name>A0ABU6UI60_9FABA</name>
<accession>A0ABU6UI60</accession>
<sequence length="174" mass="18803">MRKESENVRKRAGVRFKGAGTVARARHGNGAGALSNGGPKMRLNGLAQTRGQKGAGARTLQWLVRELKARGRGRATTIVRTHGCARAPRKGRERATYLCCFGRMSLCSPHGRAKAIVWECEACGRAIKMVQARGGFRSWILAISDRAATPPRGSGRAITPIRLEELYHGGVSPT</sequence>
<dbReference type="EMBL" id="JASCZI010121265">
    <property type="protein sequence ID" value="MED6160906.1"/>
    <property type="molecule type" value="Genomic_DNA"/>
</dbReference>
<comment type="caution">
    <text evidence="2">The sequence shown here is derived from an EMBL/GenBank/DDBJ whole genome shotgun (WGS) entry which is preliminary data.</text>
</comment>
<dbReference type="Proteomes" id="UP001341840">
    <property type="component" value="Unassembled WGS sequence"/>
</dbReference>
<protein>
    <submittedName>
        <fullName evidence="2">Uncharacterized protein</fullName>
    </submittedName>
</protein>
<evidence type="ECO:0000256" key="1">
    <source>
        <dbReference type="SAM" id="MobiDB-lite"/>
    </source>
</evidence>
<feature type="region of interest" description="Disordered" evidence="1">
    <location>
        <begin position="20"/>
        <end position="40"/>
    </location>
</feature>
<organism evidence="2 3">
    <name type="scientific">Stylosanthes scabra</name>
    <dbReference type="NCBI Taxonomy" id="79078"/>
    <lineage>
        <taxon>Eukaryota</taxon>
        <taxon>Viridiplantae</taxon>
        <taxon>Streptophyta</taxon>
        <taxon>Embryophyta</taxon>
        <taxon>Tracheophyta</taxon>
        <taxon>Spermatophyta</taxon>
        <taxon>Magnoliopsida</taxon>
        <taxon>eudicotyledons</taxon>
        <taxon>Gunneridae</taxon>
        <taxon>Pentapetalae</taxon>
        <taxon>rosids</taxon>
        <taxon>fabids</taxon>
        <taxon>Fabales</taxon>
        <taxon>Fabaceae</taxon>
        <taxon>Papilionoideae</taxon>
        <taxon>50 kb inversion clade</taxon>
        <taxon>dalbergioids sensu lato</taxon>
        <taxon>Dalbergieae</taxon>
        <taxon>Pterocarpus clade</taxon>
        <taxon>Stylosanthes</taxon>
    </lineage>
</organism>
<evidence type="ECO:0000313" key="3">
    <source>
        <dbReference type="Proteomes" id="UP001341840"/>
    </source>
</evidence>